<dbReference type="RefSeq" id="WP_309307035.1">
    <property type="nucleotide sequence ID" value="NZ_CP133594.1"/>
</dbReference>
<keyword evidence="1" id="KW-0812">Transmembrane</keyword>
<dbReference type="GeneID" id="84229971"/>
<organism evidence="2 3">
    <name type="scientific">Methanolobus mangrovi</name>
    <dbReference type="NCBI Taxonomy" id="3072977"/>
    <lineage>
        <taxon>Archaea</taxon>
        <taxon>Methanobacteriati</taxon>
        <taxon>Methanobacteriota</taxon>
        <taxon>Stenosarchaea group</taxon>
        <taxon>Methanomicrobia</taxon>
        <taxon>Methanosarcinales</taxon>
        <taxon>Methanosarcinaceae</taxon>
        <taxon>Methanolobus</taxon>
    </lineage>
</organism>
<reference evidence="2" key="1">
    <citation type="submission" date="2023-08" db="EMBL/GenBank/DDBJ databases">
        <title>Methanolobus mangrovi sp. nov. and Methanolobus sediminis sp. nov, two novel methylotrophic methanogens isolated from mangrove sediments in China.</title>
        <authorList>
            <person name="Zhou J."/>
        </authorList>
    </citation>
    <scope>NUCLEOTIDE SEQUENCE</scope>
    <source>
        <strain evidence="2">FTZ2</strain>
    </source>
</reference>
<keyword evidence="1" id="KW-0472">Membrane</keyword>
<name>A0AA51UE18_9EURY</name>
<gene>
    <name evidence="2" type="ORF">RE476_07480</name>
</gene>
<feature type="transmembrane region" description="Helical" evidence="1">
    <location>
        <begin position="6"/>
        <end position="29"/>
    </location>
</feature>
<dbReference type="EMBL" id="CP133594">
    <property type="protein sequence ID" value="WMW21249.1"/>
    <property type="molecule type" value="Genomic_DNA"/>
</dbReference>
<accession>A0AA51UE18</accession>
<evidence type="ECO:0000313" key="2">
    <source>
        <dbReference type="EMBL" id="WMW21249.1"/>
    </source>
</evidence>
<protein>
    <submittedName>
        <fullName evidence="2">Uncharacterized protein</fullName>
    </submittedName>
</protein>
<keyword evidence="3" id="KW-1185">Reference proteome</keyword>
<keyword evidence="1" id="KW-1133">Transmembrane helix</keyword>
<evidence type="ECO:0000313" key="3">
    <source>
        <dbReference type="Proteomes" id="UP001183006"/>
    </source>
</evidence>
<dbReference type="Proteomes" id="UP001183006">
    <property type="component" value="Chromosome"/>
</dbReference>
<dbReference type="AlphaFoldDB" id="A0AA51UE18"/>
<evidence type="ECO:0000256" key="1">
    <source>
        <dbReference type="SAM" id="Phobius"/>
    </source>
</evidence>
<dbReference type="KEGG" id="mmav:RE476_07480"/>
<proteinExistence type="predicted"/>
<sequence length="64" mass="7037">MGSAKFLSISFHHQSVTIIAIQSLLLLIFDNNSITMISAGIIGAWDTPAGDFWAFSSRIVLQKR</sequence>